<dbReference type="InterPro" id="IPR036390">
    <property type="entry name" value="WH_DNA-bd_sf"/>
</dbReference>
<protein>
    <submittedName>
        <fullName evidence="3">PadR family transcriptional regulator</fullName>
    </submittedName>
</protein>
<evidence type="ECO:0000313" key="4">
    <source>
        <dbReference type="EMBL" id="MDT8332134.1"/>
    </source>
</evidence>
<dbReference type="InterPro" id="IPR005149">
    <property type="entry name" value="Tscrpt_reg_PadR_N"/>
</dbReference>
<dbReference type="Gene3D" id="1.10.10.10">
    <property type="entry name" value="Winged helix-like DNA-binding domain superfamily/Winged helix DNA-binding domain"/>
    <property type="match status" value="1"/>
</dbReference>
<dbReference type="SUPFAM" id="SSF46785">
    <property type="entry name" value="Winged helix' DNA-binding domain"/>
    <property type="match status" value="1"/>
</dbReference>
<dbReference type="Pfam" id="PF03551">
    <property type="entry name" value="PadR"/>
    <property type="match status" value="1"/>
</dbReference>
<dbReference type="EMBL" id="CP015583">
    <property type="protein sequence ID" value="APT58661.1"/>
    <property type="molecule type" value="Genomic_DNA"/>
</dbReference>
<evidence type="ECO:0000313" key="6">
    <source>
        <dbReference type="Proteomes" id="UP001258945"/>
    </source>
</evidence>
<evidence type="ECO:0000313" key="3">
    <source>
        <dbReference type="EMBL" id="APT58661.1"/>
    </source>
</evidence>
<feature type="compositionally biased region" description="Basic and acidic residues" evidence="1">
    <location>
        <begin position="23"/>
        <end position="41"/>
    </location>
</feature>
<dbReference type="STRING" id="257708.RGI145_17620"/>
<dbReference type="KEGG" id="rgi:RGI145_17620"/>
<organism evidence="3 5">
    <name type="scientific">Roseomonas gilardii</name>
    <dbReference type="NCBI Taxonomy" id="257708"/>
    <lineage>
        <taxon>Bacteria</taxon>
        <taxon>Pseudomonadati</taxon>
        <taxon>Pseudomonadota</taxon>
        <taxon>Alphaproteobacteria</taxon>
        <taxon>Acetobacterales</taxon>
        <taxon>Roseomonadaceae</taxon>
        <taxon>Roseomonas</taxon>
    </lineage>
</organism>
<sequence>MRHFFSHRRDPRGSDPRWPGQDGRGEARRFHRDFGDGERGGRGSGPFGRHGHHGGRHGGRGGRFFESGDLRLVLLRLIAERPRHGYELMEEIETRLGGAYRPSPGTIYPTLTLLEELGQIAVSATEGAKKLYAVTPEGERVLAEQKAEADALFARMDAAGGEAPAAGKLQILRAMHNLKLALRLRLGRGNLSEEQLRRIVEAIDATATRIERE</sequence>
<evidence type="ECO:0000256" key="1">
    <source>
        <dbReference type="SAM" id="MobiDB-lite"/>
    </source>
</evidence>
<proteinExistence type="predicted"/>
<dbReference type="eggNOG" id="COG1695">
    <property type="taxonomic scope" value="Bacteria"/>
</dbReference>
<dbReference type="EMBL" id="JAVVDO010000022">
    <property type="protein sequence ID" value="MDT8332134.1"/>
    <property type="molecule type" value="Genomic_DNA"/>
</dbReference>
<evidence type="ECO:0000259" key="2">
    <source>
        <dbReference type="Pfam" id="PF03551"/>
    </source>
</evidence>
<dbReference type="Proteomes" id="UP001258945">
    <property type="component" value="Unassembled WGS sequence"/>
</dbReference>
<gene>
    <name evidence="3" type="ORF">RGI145_17620</name>
    <name evidence="4" type="ORF">RQ831_13820</name>
</gene>
<evidence type="ECO:0000313" key="5">
    <source>
        <dbReference type="Proteomes" id="UP000185494"/>
    </source>
</evidence>
<dbReference type="AlphaFoldDB" id="A0A1L7AIV2"/>
<keyword evidence="6" id="KW-1185">Reference proteome</keyword>
<accession>A0A1L7AIV2</accession>
<dbReference type="Proteomes" id="UP000185494">
    <property type="component" value="Chromosome 1"/>
</dbReference>
<dbReference type="InterPro" id="IPR036388">
    <property type="entry name" value="WH-like_DNA-bd_sf"/>
</dbReference>
<dbReference type="RefSeq" id="WP_027281901.1">
    <property type="nucleotide sequence ID" value="NZ_CP015583.1"/>
</dbReference>
<feature type="domain" description="Transcription regulator PadR N-terminal" evidence="2">
    <location>
        <begin position="74"/>
        <end position="144"/>
    </location>
</feature>
<feature type="compositionally biased region" description="Basic residues" evidence="1">
    <location>
        <begin position="49"/>
        <end position="60"/>
    </location>
</feature>
<reference evidence="3 5" key="1">
    <citation type="submission" date="2016-05" db="EMBL/GenBank/DDBJ databases">
        <title>Complete Genome and Methylome Analysis of Psychrotrophic Bacterial Isolates from Antarctic Lake Untersee.</title>
        <authorList>
            <person name="Fomenkov A."/>
            <person name="Akimov V.N."/>
            <person name="Vasilyeva L.V."/>
            <person name="Andersen D."/>
            <person name="Vincze T."/>
            <person name="Roberts R.J."/>
        </authorList>
    </citation>
    <scope>NUCLEOTIDE SEQUENCE [LARGE SCALE GENOMIC DNA]</scope>
    <source>
        <strain evidence="3 5">U14-5</strain>
    </source>
</reference>
<dbReference type="PANTHER" id="PTHR43252">
    <property type="entry name" value="TRANSCRIPTIONAL REGULATOR YQJI"/>
    <property type="match status" value="1"/>
</dbReference>
<reference evidence="4" key="3">
    <citation type="submission" date="2023-09" db="EMBL/GenBank/DDBJ databases">
        <authorList>
            <person name="Schober I."/>
            <person name="Bunk B."/>
        </authorList>
    </citation>
    <scope>NUCLEOTIDE SEQUENCE</scope>
    <source>
        <strain evidence="4">DSM 103800</strain>
    </source>
</reference>
<feature type="region of interest" description="Disordered" evidence="1">
    <location>
        <begin position="1"/>
        <end position="62"/>
    </location>
</feature>
<name>A0A1L7AIV2_9PROT</name>
<reference evidence="4 6" key="2">
    <citation type="journal article" date="2019" name="Microb. Pathog.">
        <title>Comparison of VITEK 2, MALDI-TOF MS, 16S rRNA gene sequencing, and whole-genome sequencing for identification of Roseomonas mucosa.</title>
        <authorList>
            <person name="Rudolph W.W."/>
            <person name="Gunzer F."/>
            <person name="Trauth M."/>
            <person name="Bunk B."/>
            <person name="Bigge R."/>
            <person name="Schrottner P."/>
        </authorList>
    </citation>
    <scope>NUCLEOTIDE SEQUENCE [LARGE SCALE GENOMIC DNA]</scope>
    <source>
        <strain evidence="4 6">DSM 103800</strain>
    </source>
</reference>
<dbReference type="PANTHER" id="PTHR43252:SF7">
    <property type="entry name" value="TRANSCRIPTIONAL REGULATOR YQJI"/>
    <property type="match status" value="1"/>
</dbReference>